<accession>A0A1F7H1C7</accession>
<evidence type="ECO:0008006" key="3">
    <source>
        <dbReference type="Google" id="ProtNLM"/>
    </source>
</evidence>
<gene>
    <name evidence="1" type="ORF">A3C24_03215</name>
</gene>
<dbReference type="EMBL" id="MFZM01000006">
    <property type="protein sequence ID" value="OGK24532.1"/>
    <property type="molecule type" value="Genomic_DNA"/>
</dbReference>
<name>A0A1F7H1C7_9BACT</name>
<dbReference type="AlphaFoldDB" id="A0A1F7H1C7"/>
<reference evidence="1 2" key="1">
    <citation type="journal article" date="2016" name="Nat. Commun.">
        <title>Thousands of microbial genomes shed light on interconnected biogeochemical processes in an aquifer system.</title>
        <authorList>
            <person name="Anantharaman K."/>
            <person name="Brown C.T."/>
            <person name="Hug L.A."/>
            <person name="Sharon I."/>
            <person name="Castelle C.J."/>
            <person name="Probst A.J."/>
            <person name="Thomas B.C."/>
            <person name="Singh A."/>
            <person name="Wilkins M.J."/>
            <person name="Karaoz U."/>
            <person name="Brodie E.L."/>
            <person name="Williams K.H."/>
            <person name="Hubbard S.S."/>
            <person name="Banfield J.F."/>
        </authorList>
    </citation>
    <scope>NUCLEOTIDE SEQUENCE [LARGE SCALE GENOMIC DNA]</scope>
</reference>
<evidence type="ECO:0000313" key="2">
    <source>
        <dbReference type="Proteomes" id="UP000177159"/>
    </source>
</evidence>
<proteinExistence type="predicted"/>
<dbReference type="SUPFAM" id="SSF143631">
    <property type="entry name" value="ApbE-like"/>
    <property type="match status" value="2"/>
</dbReference>
<dbReference type="InterPro" id="IPR003374">
    <property type="entry name" value="ApbE-like_sf"/>
</dbReference>
<comment type="caution">
    <text evidence="1">The sequence shown here is derived from an EMBL/GenBank/DDBJ whole genome shotgun (WGS) entry which is preliminary data.</text>
</comment>
<dbReference type="Gene3D" id="3.10.520.10">
    <property type="entry name" value="ApbE-like domains"/>
    <property type="match status" value="1"/>
</dbReference>
<dbReference type="Proteomes" id="UP000177159">
    <property type="component" value="Unassembled WGS sequence"/>
</dbReference>
<protein>
    <recommendedName>
        <fullName evidence="3">FAD:protein FMN transferase</fullName>
    </recommendedName>
</protein>
<sequence>MLPFSYESMGTIWTVKIWDHISEENFEYLRKNIIDKTRQFDELYSRFISDSFILKLHKPGDPDTSNSPKDILATWVIAENTTLADGLATSLFLVPPELLLNHFDFEYFILNTKLQVKRSLHFDAELY</sequence>
<evidence type="ECO:0000313" key="1">
    <source>
        <dbReference type="EMBL" id="OGK24532.1"/>
    </source>
</evidence>
<organism evidence="1 2">
    <name type="scientific">Candidatus Roizmanbacteria bacterium RIFCSPHIGHO2_02_FULL_37_24</name>
    <dbReference type="NCBI Taxonomy" id="1802037"/>
    <lineage>
        <taxon>Bacteria</taxon>
        <taxon>Candidatus Roizmaniibacteriota</taxon>
    </lineage>
</organism>